<name>A0A8J4Q6B7_9MYCE</name>
<comment type="caution">
    <text evidence="2">The sequence shown here is derived from an EMBL/GenBank/DDBJ whole genome shotgun (WGS) entry which is preliminary data.</text>
</comment>
<sequence>MTTMDSTYQWVHEEFLHFTPSLLHEYQEESDSSSSIDIFLEDDDEIPQDIIADGTDKNNGNNSEMENNRDHNGLVSIEVPDNTVLNQTTTLSIVSSKEDGGHQLQDSCVSSQVAESEQIENDHDHQKEVKAKNKQSKCKCLVQ</sequence>
<evidence type="ECO:0000256" key="1">
    <source>
        <dbReference type="SAM" id="MobiDB-lite"/>
    </source>
</evidence>
<gene>
    <name evidence="2" type="ORF">CYY_003834</name>
</gene>
<feature type="region of interest" description="Disordered" evidence="1">
    <location>
        <begin position="94"/>
        <end position="143"/>
    </location>
</feature>
<keyword evidence="3" id="KW-1185">Reference proteome</keyword>
<protein>
    <submittedName>
        <fullName evidence="2">Uncharacterized protein</fullName>
    </submittedName>
</protein>
<reference evidence="2" key="1">
    <citation type="submission" date="2020-01" db="EMBL/GenBank/DDBJ databases">
        <title>Development of genomics and gene disruption for Polysphondylium violaceum indicates a role for the polyketide synthase stlB in stalk morphogenesis.</title>
        <authorList>
            <person name="Narita B."/>
            <person name="Kawabe Y."/>
            <person name="Kin K."/>
            <person name="Saito T."/>
            <person name="Gibbs R."/>
            <person name="Kuspa A."/>
            <person name="Muzny D."/>
            <person name="Queller D."/>
            <person name="Richards S."/>
            <person name="Strassman J."/>
            <person name="Sucgang R."/>
            <person name="Worley K."/>
            <person name="Schaap P."/>
        </authorList>
    </citation>
    <scope>NUCLEOTIDE SEQUENCE</scope>
    <source>
        <strain evidence="2">QSvi11</strain>
    </source>
</reference>
<dbReference type="EMBL" id="AJWJ01000126">
    <property type="protein sequence ID" value="KAF2074846.1"/>
    <property type="molecule type" value="Genomic_DNA"/>
</dbReference>
<organism evidence="2 3">
    <name type="scientific">Polysphondylium violaceum</name>
    <dbReference type="NCBI Taxonomy" id="133409"/>
    <lineage>
        <taxon>Eukaryota</taxon>
        <taxon>Amoebozoa</taxon>
        <taxon>Evosea</taxon>
        <taxon>Eumycetozoa</taxon>
        <taxon>Dictyostelia</taxon>
        <taxon>Dictyosteliales</taxon>
        <taxon>Dictyosteliaceae</taxon>
        <taxon>Polysphondylium</taxon>
    </lineage>
</organism>
<proteinExistence type="predicted"/>
<accession>A0A8J4Q6B7</accession>
<feature type="compositionally biased region" description="Basic and acidic residues" evidence="1">
    <location>
        <begin position="120"/>
        <end position="131"/>
    </location>
</feature>
<evidence type="ECO:0000313" key="2">
    <source>
        <dbReference type="EMBL" id="KAF2074846.1"/>
    </source>
</evidence>
<feature type="region of interest" description="Disordered" evidence="1">
    <location>
        <begin position="28"/>
        <end position="76"/>
    </location>
</feature>
<dbReference type="AlphaFoldDB" id="A0A8J4Q6B7"/>
<feature type="compositionally biased region" description="Polar residues" evidence="1">
    <location>
        <begin position="104"/>
        <end position="115"/>
    </location>
</feature>
<evidence type="ECO:0000313" key="3">
    <source>
        <dbReference type="Proteomes" id="UP000695562"/>
    </source>
</evidence>
<dbReference type="Proteomes" id="UP000695562">
    <property type="component" value="Unassembled WGS sequence"/>
</dbReference>